<evidence type="ECO:0000256" key="3">
    <source>
        <dbReference type="PROSITE-ProRule" id="PRU01091"/>
    </source>
</evidence>
<evidence type="ECO:0000256" key="1">
    <source>
        <dbReference type="ARBA" id="ARBA00023125"/>
    </source>
</evidence>
<dbReference type="PROSITE" id="PS51755">
    <property type="entry name" value="OMPR_PHOB"/>
    <property type="match status" value="1"/>
</dbReference>
<feature type="domain" description="OmpR/PhoB-type" evidence="5">
    <location>
        <begin position="124"/>
        <end position="222"/>
    </location>
</feature>
<feature type="DNA-binding region" description="OmpR/PhoB-type" evidence="3">
    <location>
        <begin position="124"/>
        <end position="222"/>
    </location>
</feature>
<dbReference type="Proteomes" id="UP001218788">
    <property type="component" value="Unassembled WGS sequence"/>
</dbReference>
<dbReference type="InterPro" id="IPR039420">
    <property type="entry name" value="WalR-like"/>
</dbReference>
<keyword evidence="7" id="KW-1185">Reference proteome</keyword>
<dbReference type="Pfam" id="PF00486">
    <property type="entry name" value="Trans_reg_C"/>
    <property type="match status" value="1"/>
</dbReference>
<evidence type="ECO:0000313" key="7">
    <source>
        <dbReference type="Proteomes" id="UP001218788"/>
    </source>
</evidence>
<dbReference type="EMBL" id="JAQQXP010000001">
    <property type="protein sequence ID" value="MDC8830232.1"/>
    <property type="molecule type" value="Genomic_DNA"/>
</dbReference>
<keyword evidence="2" id="KW-0597">Phosphoprotein</keyword>
<feature type="domain" description="Response regulatory" evidence="4">
    <location>
        <begin position="2"/>
        <end position="116"/>
    </location>
</feature>
<accession>A0ABT5KZN8</accession>
<dbReference type="Gene3D" id="3.40.50.2300">
    <property type="match status" value="1"/>
</dbReference>
<dbReference type="SMART" id="SM00448">
    <property type="entry name" value="REC"/>
    <property type="match status" value="1"/>
</dbReference>
<dbReference type="InterPro" id="IPR001789">
    <property type="entry name" value="Sig_transdc_resp-reg_receiver"/>
</dbReference>
<evidence type="ECO:0000256" key="2">
    <source>
        <dbReference type="PROSITE-ProRule" id="PRU00169"/>
    </source>
</evidence>
<proteinExistence type="predicted"/>
<dbReference type="SMART" id="SM00862">
    <property type="entry name" value="Trans_reg_C"/>
    <property type="match status" value="1"/>
</dbReference>
<sequence>MRLLLIEDDENIAETLVAYLEKNGFVVDLAPTLAIAKTAVYENTFDLVLLDRLLPDGEGMTMLRYFKENNKPQRVILLTALGDVDDRVRGLESGAHDYIPKPFEPRELLARIRNALKQPIKVQRDVKTFGPLNYDVESRSFTVNGEVLNLRRTEALVLEALMQRPGSLVSRESLESKVYGYDKFVSSNSLESQVSRLRKNLSEHTDDIKIQTTRGLGYSLIKA</sequence>
<keyword evidence="1 3" id="KW-0238">DNA-binding</keyword>
<dbReference type="InterPro" id="IPR001867">
    <property type="entry name" value="OmpR/PhoB-type_DNA-bd"/>
</dbReference>
<feature type="modified residue" description="4-aspartylphosphate" evidence="2">
    <location>
        <position position="51"/>
    </location>
</feature>
<protein>
    <submittedName>
        <fullName evidence="6">Response regulator transcription factor</fullName>
    </submittedName>
</protein>
<dbReference type="RefSeq" id="WP_273638990.1">
    <property type="nucleotide sequence ID" value="NZ_JAQQXP010000001.1"/>
</dbReference>
<dbReference type="SUPFAM" id="SSF52172">
    <property type="entry name" value="CheY-like"/>
    <property type="match status" value="1"/>
</dbReference>
<dbReference type="Gene3D" id="1.10.10.10">
    <property type="entry name" value="Winged helix-like DNA-binding domain superfamily/Winged helix DNA-binding domain"/>
    <property type="match status" value="1"/>
</dbReference>
<evidence type="ECO:0000259" key="5">
    <source>
        <dbReference type="PROSITE" id="PS51755"/>
    </source>
</evidence>
<evidence type="ECO:0000313" key="6">
    <source>
        <dbReference type="EMBL" id="MDC8830232.1"/>
    </source>
</evidence>
<dbReference type="InterPro" id="IPR036388">
    <property type="entry name" value="WH-like_DNA-bd_sf"/>
</dbReference>
<dbReference type="Pfam" id="PF00072">
    <property type="entry name" value="Response_reg"/>
    <property type="match status" value="1"/>
</dbReference>
<evidence type="ECO:0000259" key="4">
    <source>
        <dbReference type="PROSITE" id="PS50110"/>
    </source>
</evidence>
<dbReference type="PANTHER" id="PTHR48111:SF36">
    <property type="entry name" value="TRANSCRIPTIONAL REGULATORY PROTEIN CUTR"/>
    <property type="match status" value="1"/>
</dbReference>
<reference evidence="6 7" key="1">
    <citation type="submission" date="2022-10" db="EMBL/GenBank/DDBJ databases">
        <title>Alteromonas sp. chi3 Genome sequencing.</title>
        <authorList>
            <person name="Park S."/>
        </authorList>
    </citation>
    <scope>NUCLEOTIDE SEQUENCE [LARGE SCALE GENOMIC DNA]</scope>
    <source>
        <strain evidence="7">chi3</strain>
    </source>
</reference>
<organism evidence="6 7">
    <name type="scientific">Alteromonas gilva</name>
    <dbReference type="NCBI Taxonomy" id="2987522"/>
    <lineage>
        <taxon>Bacteria</taxon>
        <taxon>Pseudomonadati</taxon>
        <taxon>Pseudomonadota</taxon>
        <taxon>Gammaproteobacteria</taxon>
        <taxon>Alteromonadales</taxon>
        <taxon>Alteromonadaceae</taxon>
        <taxon>Alteromonas/Salinimonas group</taxon>
        <taxon>Alteromonas</taxon>
    </lineage>
</organism>
<dbReference type="InterPro" id="IPR011006">
    <property type="entry name" value="CheY-like_superfamily"/>
</dbReference>
<dbReference type="Gene3D" id="6.10.250.690">
    <property type="match status" value="1"/>
</dbReference>
<dbReference type="PANTHER" id="PTHR48111">
    <property type="entry name" value="REGULATOR OF RPOS"/>
    <property type="match status" value="1"/>
</dbReference>
<dbReference type="CDD" id="cd00383">
    <property type="entry name" value="trans_reg_C"/>
    <property type="match status" value="1"/>
</dbReference>
<dbReference type="PROSITE" id="PS50110">
    <property type="entry name" value="RESPONSE_REGULATORY"/>
    <property type="match status" value="1"/>
</dbReference>
<name>A0ABT5KZN8_9ALTE</name>
<gene>
    <name evidence="6" type="ORF">OIK42_05590</name>
</gene>
<comment type="caution">
    <text evidence="6">The sequence shown here is derived from an EMBL/GenBank/DDBJ whole genome shotgun (WGS) entry which is preliminary data.</text>
</comment>